<sequence length="71" mass="7768">MEPEYVGIDLHRRRSVIVRMSPDGELLPREKIDNSAMAPAAIAPAGPNPKVVVEATYGWVLGGRCSPGRRR</sequence>
<gene>
    <name evidence="1" type="ORF">AVDCRST_MAG76-1930</name>
</gene>
<accession>A0A6J4I8U2</accession>
<reference evidence="1" key="1">
    <citation type="submission" date="2020-02" db="EMBL/GenBank/DDBJ databases">
        <authorList>
            <person name="Meier V. D."/>
        </authorList>
    </citation>
    <scope>NUCLEOTIDE SEQUENCE</scope>
    <source>
        <strain evidence="1">AVDCRST_MAG76</strain>
    </source>
</reference>
<proteinExistence type="predicted"/>
<evidence type="ECO:0000313" key="1">
    <source>
        <dbReference type="EMBL" id="CAA9244017.1"/>
    </source>
</evidence>
<name>A0A6J4I8U2_9ACTN</name>
<dbReference type="EMBL" id="CADCSZ010000117">
    <property type="protein sequence ID" value="CAA9244017.1"/>
    <property type="molecule type" value="Genomic_DNA"/>
</dbReference>
<dbReference type="AlphaFoldDB" id="A0A6J4I8U2"/>
<organism evidence="1">
    <name type="scientific">uncultured Acidimicrobiales bacterium</name>
    <dbReference type="NCBI Taxonomy" id="310071"/>
    <lineage>
        <taxon>Bacteria</taxon>
        <taxon>Bacillati</taxon>
        <taxon>Actinomycetota</taxon>
        <taxon>Acidimicrobiia</taxon>
        <taxon>Acidimicrobiales</taxon>
        <taxon>environmental samples</taxon>
    </lineage>
</organism>
<protein>
    <submittedName>
        <fullName evidence="1">Uncharacterized protein</fullName>
    </submittedName>
</protein>